<keyword evidence="2" id="KW-1185">Reference proteome</keyword>
<protein>
    <submittedName>
        <fullName evidence="1">Uncharacterized protein</fullName>
    </submittedName>
</protein>
<evidence type="ECO:0000313" key="2">
    <source>
        <dbReference type="Proteomes" id="UP001152799"/>
    </source>
</evidence>
<gene>
    <name evidence="1" type="ORF">CEUTPL_LOCUS1872</name>
</gene>
<evidence type="ECO:0000313" key="1">
    <source>
        <dbReference type="EMBL" id="CAG9761163.1"/>
    </source>
</evidence>
<accession>A0A9N9QKC6</accession>
<sequence>MIFKIQLANKSKYAKINEGATYADVVELAKTKFNIDGETPIFFTDPSDTIIEEDCLMEYLNTDNCILKIGGIYNEKFSSSDSTLSINSDTPLGSEVVEWLNKNTDKPNEDTQNVVVLNIDNDGFLIPQTTDKNTEKVELNQLNDEFFSNTEYVNGQEVFYNDTLKSPSGYLAWRLRTVVRNLPSTSKKRKLSTIVEINDEDQNRKKLCHTITKSEEADIEFLKNACPKTQKHEIFEKMANTFKCRKDQDFSLNDFPRFLDTPGLIEQDFNFLHPEAKKFTEQFGNNVNKILAIYDATVSNKHLHIEAWEKNTKALLSVVHMLPSTAKGRKSKNYSRDNVSCLFQKLIVFLSVGKPLQEILEANKGSQPYLIAIGFKESAIHDYKVVVENMCLDTGFTTILEAFDFL</sequence>
<dbReference type="Proteomes" id="UP001152799">
    <property type="component" value="Chromosome 1"/>
</dbReference>
<dbReference type="EMBL" id="OU892277">
    <property type="protein sequence ID" value="CAG9761163.1"/>
    <property type="molecule type" value="Genomic_DNA"/>
</dbReference>
<dbReference type="AlphaFoldDB" id="A0A9N9QKC6"/>
<proteinExistence type="predicted"/>
<organism evidence="1 2">
    <name type="scientific">Ceutorhynchus assimilis</name>
    <name type="common">cabbage seed weevil</name>
    <dbReference type="NCBI Taxonomy" id="467358"/>
    <lineage>
        <taxon>Eukaryota</taxon>
        <taxon>Metazoa</taxon>
        <taxon>Ecdysozoa</taxon>
        <taxon>Arthropoda</taxon>
        <taxon>Hexapoda</taxon>
        <taxon>Insecta</taxon>
        <taxon>Pterygota</taxon>
        <taxon>Neoptera</taxon>
        <taxon>Endopterygota</taxon>
        <taxon>Coleoptera</taxon>
        <taxon>Polyphaga</taxon>
        <taxon>Cucujiformia</taxon>
        <taxon>Curculionidae</taxon>
        <taxon>Ceutorhynchinae</taxon>
        <taxon>Ceutorhynchus</taxon>
    </lineage>
</organism>
<reference evidence="1" key="1">
    <citation type="submission" date="2022-01" db="EMBL/GenBank/DDBJ databases">
        <authorList>
            <person name="King R."/>
        </authorList>
    </citation>
    <scope>NUCLEOTIDE SEQUENCE</scope>
</reference>
<name>A0A9N9QKC6_9CUCU</name>
<dbReference type="OrthoDB" id="6781906at2759"/>